<reference evidence="1" key="1">
    <citation type="submission" date="2021-06" db="EMBL/GenBank/DDBJ databases">
        <title>Genome Sequence of Mortierella hyaline Strain SCG-10, a Cold-Adapted, Nitrate-Reducing Fungus Isolated from Soil in Minnesota, USA.</title>
        <authorList>
            <person name="Aldossari N."/>
        </authorList>
    </citation>
    <scope>NUCLEOTIDE SEQUENCE</scope>
    <source>
        <strain evidence="1">SCG-10</strain>
    </source>
</reference>
<name>A0A9P8BMU2_9FUNG</name>
<dbReference type="EMBL" id="JAHRHY010000026">
    <property type="protein sequence ID" value="KAG9061106.1"/>
    <property type="molecule type" value="Genomic_DNA"/>
</dbReference>
<accession>A0A9P8BMU2</accession>
<dbReference type="OrthoDB" id="2443807at2759"/>
<dbReference type="InterPro" id="IPR027417">
    <property type="entry name" value="P-loop_NTPase"/>
</dbReference>
<evidence type="ECO:0008006" key="3">
    <source>
        <dbReference type="Google" id="ProtNLM"/>
    </source>
</evidence>
<dbReference type="Gene3D" id="3.40.50.300">
    <property type="entry name" value="P-loop containing nucleotide triphosphate hydrolases"/>
    <property type="match status" value="1"/>
</dbReference>
<dbReference type="Proteomes" id="UP000707451">
    <property type="component" value="Unassembled WGS sequence"/>
</dbReference>
<sequence length="570" mass="64815">MDNHANSKRPLSSDKTPEGEYVVVDLEAPAKKTCFAKDEPFDDASTTHEDVTTSRAVQSNLISPSTASALEYKIHRLITARLEGYTQPVYIPPQAKRNLKDIDKNAFPLMQNVKEFLESKQQVFLVMGDSGSGKSTFNRHLEQDLLKSYKQGDPIPLFINLPDIEKPQKELISEYLRTKNFSEDDIQYLKENRKFIVICDSYDESQLTINLHSTNSFNLPGQWDTKMVIGCRSTYLGQDYRERFRPQSRDRYQPATPHLFQEAAIISFSHTQIEAYVEQFVQETKVHELFDGQATWDAKKYMEKLRAIKDLVELVKNPFMLSVALRALPAVVKGITDISKIKMTRLSLYQTFVGHWIHLGKLRLLSMKMDAGAKDVLEELLDDGFSNAVIDFLKDVAVAIFHEQDGNPIVRFTQRKDGATWKAKFFGPQSEFTLLRESSPLTRAGVQYQFIHASLLEYFFSCHIFDTAANLDFGDHPLTQMNLVRMPAVVLFLAEFAQANLDFKQRLFQFIEQSKVDEKASQAASNAITILVKAGVSFYWKDLRGIRIPGADLSRGEFDSAQLQGADLTG</sequence>
<organism evidence="1 2">
    <name type="scientific">Linnemannia hyalina</name>
    <dbReference type="NCBI Taxonomy" id="64524"/>
    <lineage>
        <taxon>Eukaryota</taxon>
        <taxon>Fungi</taxon>
        <taxon>Fungi incertae sedis</taxon>
        <taxon>Mucoromycota</taxon>
        <taxon>Mortierellomycotina</taxon>
        <taxon>Mortierellomycetes</taxon>
        <taxon>Mortierellales</taxon>
        <taxon>Mortierellaceae</taxon>
        <taxon>Linnemannia</taxon>
    </lineage>
</organism>
<comment type="caution">
    <text evidence="1">The sequence shown here is derived from an EMBL/GenBank/DDBJ whole genome shotgun (WGS) entry which is preliminary data.</text>
</comment>
<dbReference type="SUPFAM" id="SSF52540">
    <property type="entry name" value="P-loop containing nucleoside triphosphate hydrolases"/>
    <property type="match status" value="1"/>
</dbReference>
<dbReference type="AlphaFoldDB" id="A0A9P8BMU2"/>
<protein>
    <recommendedName>
        <fullName evidence="3">NACHT domain-containing protein</fullName>
    </recommendedName>
</protein>
<evidence type="ECO:0000313" key="1">
    <source>
        <dbReference type="EMBL" id="KAG9061106.1"/>
    </source>
</evidence>
<proteinExistence type="predicted"/>
<gene>
    <name evidence="1" type="ORF">KI688_007735</name>
</gene>
<keyword evidence="2" id="KW-1185">Reference proteome</keyword>
<evidence type="ECO:0000313" key="2">
    <source>
        <dbReference type="Proteomes" id="UP000707451"/>
    </source>
</evidence>